<accession>A0A3E1NFK9</accession>
<gene>
    <name evidence="2" type="ORF">DXN05_18620</name>
</gene>
<evidence type="ECO:0000313" key="3">
    <source>
        <dbReference type="Proteomes" id="UP000261284"/>
    </source>
</evidence>
<dbReference type="AlphaFoldDB" id="A0A3E1NFK9"/>
<evidence type="ECO:0000256" key="1">
    <source>
        <dbReference type="SAM" id="SignalP"/>
    </source>
</evidence>
<reference evidence="2 3" key="1">
    <citation type="submission" date="2018-08" db="EMBL/GenBank/DDBJ databases">
        <title>Chitinophagaceae sp. K23C18032701, a novel bacterium isolated from forest soil.</title>
        <authorList>
            <person name="Wang C."/>
        </authorList>
    </citation>
    <scope>NUCLEOTIDE SEQUENCE [LARGE SCALE GENOMIC DNA]</scope>
    <source>
        <strain evidence="2 3">K23C18032701</strain>
    </source>
</reference>
<dbReference type="Proteomes" id="UP000261284">
    <property type="component" value="Unassembled WGS sequence"/>
</dbReference>
<name>A0A3E1NFK9_9BACT</name>
<organism evidence="2 3">
    <name type="scientific">Deminuibacter soli</name>
    <dbReference type="NCBI Taxonomy" id="2291815"/>
    <lineage>
        <taxon>Bacteria</taxon>
        <taxon>Pseudomonadati</taxon>
        <taxon>Bacteroidota</taxon>
        <taxon>Chitinophagia</taxon>
        <taxon>Chitinophagales</taxon>
        <taxon>Chitinophagaceae</taxon>
        <taxon>Deminuibacter</taxon>
    </lineage>
</organism>
<proteinExistence type="predicted"/>
<keyword evidence="3" id="KW-1185">Reference proteome</keyword>
<sequence>MLAACALLVSACKQHAAPPPNTYNNDTVAFFPVQDYLRAQIKSIDSVPYFMYRLTVTDDKKDSATITREQFNEATQVFTRFNIAEPAIKKYYSESVFGDQSTNSYTISYTTNNKDLPVQRIDVLLKPEDQKVKRIFITTMENRNDSSIVTRLGWKQNESCTINTSISHKGKNSNTQTTLVWNGQN</sequence>
<feature type="chain" id="PRO_5017645795" evidence="1">
    <location>
        <begin position="17"/>
        <end position="185"/>
    </location>
</feature>
<evidence type="ECO:0000313" key="2">
    <source>
        <dbReference type="EMBL" id="RFM26591.1"/>
    </source>
</evidence>
<protein>
    <submittedName>
        <fullName evidence="2">Uncharacterized protein</fullName>
    </submittedName>
</protein>
<dbReference type="EMBL" id="QTJU01000008">
    <property type="protein sequence ID" value="RFM26591.1"/>
    <property type="molecule type" value="Genomic_DNA"/>
</dbReference>
<keyword evidence="1" id="KW-0732">Signal</keyword>
<comment type="caution">
    <text evidence="2">The sequence shown here is derived from an EMBL/GenBank/DDBJ whole genome shotgun (WGS) entry which is preliminary data.</text>
</comment>
<feature type="signal peptide" evidence="1">
    <location>
        <begin position="1"/>
        <end position="16"/>
    </location>
</feature>